<reference evidence="5 12" key="5">
    <citation type="submission" date="2020-04" db="EMBL/GenBank/DDBJ databases">
        <title>Molecular characterization of pseudomonads from Agaricus bisporus reveal novel blotch 2 pathogens in Western Europe.</title>
        <authorList>
            <person name="Taparia T."/>
            <person name="Krijger M."/>
            <person name="Haynes E."/>
            <person name="Elpinstone J.G."/>
            <person name="Noble R."/>
            <person name="Van Der Wolf J."/>
        </authorList>
    </citation>
    <scope>NUCLEOTIDE SEQUENCE [LARGE SCALE GENOMIC DNA]</scope>
    <source>
        <strain evidence="5 12">P7765</strain>
    </source>
</reference>
<dbReference type="OrthoDB" id="6196761at2"/>
<feature type="transmembrane region" description="Helical" evidence="1">
    <location>
        <begin position="84"/>
        <end position="104"/>
    </location>
</feature>
<evidence type="ECO:0000313" key="10">
    <source>
        <dbReference type="Proteomes" id="UP000254602"/>
    </source>
</evidence>
<evidence type="ECO:0000313" key="11">
    <source>
        <dbReference type="Proteomes" id="UP000278162"/>
    </source>
</evidence>
<dbReference type="Proteomes" id="UP000278162">
    <property type="component" value="Unassembled WGS sequence"/>
</dbReference>
<sequence>MDLVLDLLATVSRWSRSNLSEISLALVGCLLVLFGTDIKGWVEQRLGGLAGALRVPFMALLVMIGSGAALIYATPWVVKGLSQFNNYALAPVLLVVLVLIGVVADRRG</sequence>
<dbReference type="Proteomes" id="UP000050437">
    <property type="component" value="Unassembled WGS sequence"/>
</dbReference>
<dbReference type="EMBL" id="JACARV010000018">
    <property type="protein sequence ID" value="NWC80384.1"/>
    <property type="molecule type" value="Genomic_DNA"/>
</dbReference>
<evidence type="ECO:0000313" key="5">
    <source>
        <dbReference type="EMBL" id="NWC80384.1"/>
    </source>
</evidence>
<organism evidence="2 9">
    <name type="scientific">Pseudomonas putida</name>
    <name type="common">Arthrobacter siderocapsulatus</name>
    <dbReference type="NCBI Taxonomy" id="303"/>
    <lineage>
        <taxon>Bacteria</taxon>
        <taxon>Pseudomonadati</taxon>
        <taxon>Pseudomonadota</taxon>
        <taxon>Gammaproteobacteria</taxon>
        <taxon>Pseudomonadales</taxon>
        <taxon>Pseudomonadaceae</taxon>
        <taxon>Pseudomonas</taxon>
    </lineage>
</organism>
<dbReference type="Proteomes" id="UP000542695">
    <property type="component" value="Unassembled WGS sequence"/>
</dbReference>
<dbReference type="Proteomes" id="UP000639504">
    <property type="component" value="Unassembled WGS sequence"/>
</dbReference>
<evidence type="ECO:0000313" key="4">
    <source>
        <dbReference type="EMBL" id="MBF8733882.1"/>
    </source>
</evidence>
<evidence type="ECO:0000313" key="2">
    <source>
        <dbReference type="EMBL" id="APO84850.1"/>
    </source>
</evidence>
<protein>
    <submittedName>
        <fullName evidence="4">DUF3392 family protein</fullName>
    </submittedName>
    <submittedName>
        <fullName evidence="7">Membrane protein</fullName>
    </submittedName>
</protein>
<evidence type="ECO:0000313" key="12">
    <source>
        <dbReference type="Proteomes" id="UP000542695"/>
    </source>
</evidence>
<reference evidence="7 10" key="3">
    <citation type="submission" date="2018-06" db="EMBL/GenBank/DDBJ databases">
        <authorList>
            <consortium name="Pathogen Informatics"/>
            <person name="Doyle S."/>
        </authorList>
    </citation>
    <scope>NUCLEOTIDE SEQUENCE [LARGE SCALE GENOMIC DNA]</scope>
    <source>
        <strain evidence="7 10">NCTC7914</strain>
    </source>
</reference>
<reference evidence="6 11" key="4">
    <citation type="submission" date="2018-10" db="EMBL/GenBank/DDBJ databases">
        <title>An outbreak of IMP-63 producing strain in France.</title>
        <authorList>
            <person name="Bour M."/>
            <person name="Liapis E."/>
            <person name="Plesiat P."/>
        </authorList>
    </citation>
    <scope>NUCLEOTIDE SEQUENCE [LARGE SCALE GENOMIC DNA]</scope>
    <source>
        <strain evidence="6 11">12917</strain>
    </source>
</reference>
<name>A0A059UYS9_PSEPU</name>
<dbReference type="EMBL" id="CP018743">
    <property type="protein sequence ID" value="APO84850.1"/>
    <property type="molecule type" value="Genomic_DNA"/>
</dbReference>
<dbReference type="RefSeq" id="WP_003257821.1">
    <property type="nucleotide sequence ID" value="NZ_BSKK01000007.1"/>
</dbReference>
<accession>A0A1L5PXE9</accession>
<dbReference type="InterPro" id="IPR021813">
    <property type="entry name" value="DUF3392"/>
</dbReference>
<dbReference type="Proteomes" id="UP000254602">
    <property type="component" value="Unassembled WGS sequence"/>
</dbReference>
<evidence type="ECO:0000313" key="8">
    <source>
        <dbReference type="Proteomes" id="UP000050437"/>
    </source>
</evidence>
<evidence type="ECO:0000313" key="7">
    <source>
        <dbReference type="EMBL" id="SUD66956.1"/>
    </source>
</evidence>
<keyword evidence="1" id="KW-0472">Membrane</keyword>
<feature type="transmembrane region" description="Helical" evidence="1">
    <location>
        <begin position="22"/>
        <end position="42"/>
    </location>
</feature>
<accession>A0A059UYS9</accession>
<evidence type="ECO:0000313" key="6">
    <source>
        <dbReference type="EMBL" id="RNF81494.1"/>
    </source>
</evidence>
<dbReference type="PATRIC" id="fig|303.167.peg.5627"/>
<dbReference type="EMBL" id="UGUY01000001">
    <property type="protein sequence ID" value="SUD66956.1"/>
    <property type="molecule type" value="Genomic_DNA"/>
</dbReference>
<keyword evidence="1" id="KW-1133">Transmembrane helix</keyword>
<reference evidence="3 8" key="1">
    <citation type="submission" date="2015-10" db="EMBL/GenBank/DDBJ databases">
        <title>Pseudomonas putida clinical strains.</title>
        <authorList>
            <person name="Molina L."/>
            <person name="Udaondo Z."/>
        </authorList>
    </citation>
    <scope>NUCLEOTIDE SEQUENCE [LARGE SCALE GENOMIC DNA]</scope>
    <source>
        <strain evidence="3 8">HB13667</strain>
    </source>
</reference>
<dbReference type="EMBL" id="LKKS01000026">
    <property type="protein sequence ID" value="KPM68060.1"/>
    <property type="molecule type" value="Genomic_DNA"/>
</dbReference>
<dbReference type="KEGG" id="ppud:DW66_5339"/>
<gene>
    <name evidence="2" type="ORF">BL240_26745</name>
    <name evidence="6" type="ORF">EFK07_26045</name>
    <name evidence="3" type="ORF">HB13667_05350</name>
    <name evidence="5" type="ORF">HX798_08750</name>
    <name evidence="4" type="ORF">IR015_00515</name>
    <name evidence="7" type="ORF">NCTC7914_01022</name>
</gene>
<dbReference type="EMBL" id="JADLKB010000001">
    <property type="protein sequence ID" value="MBF8733882.1"/>
    <property type="molecule type" value="Genomic_DNA"/>
</dbReference>
<keyword evidence="1" id="KW-0812">Transmembrane</keyword>
<evidence type="ECO:0000256" key="1">
    <source>
        <dbReference type="SAM" id="Phobius"/>
    </source>
</evidence>
<reference evidence="2 9" key="2">
    <citation type="submission" date="2016-12" db="EMBL/GenBank/DDBJ databases">
        <title>Draft Genome Sequence of Mercury Resistant Pseudomonas DRA525.</title>
        <authorList>
            <person name="Drace K.M."/>
        </authorList>
    </citation>
    <scope>NUCLEOTIDE SEQUENCE [LARGE SCALE GENOMIC DNA]</scope>
    <source>
        <strain evidence="2 9">DRA525</strain>
    </source>
</reference>
<proteinExistence type="predicted"/>
<dbReference type="Proteomes" id="UP000185146">
    <property type="component" value="Chromosome"/>
</dbReference>
<dbReference type="AlphaFoldDB" id="A0A059UYS9"/>
<feature type="transmembrane region" description="Helical" evidence="1">
    <location>
        <begin position="54"/>
        <end position="78"/>
    </location>
</feature>
<dbReference type="Pfam" id="PF11872">
    <property type="entry name" value="DUF3392"/>
    <property type="match status" value="1"/>
</dbReference>
<evidence type="ECO:0000313" key="3">
    <source>
        <dbReference type="EMBL" id="KPM68060.1"/>
    </source>
</evidence>
<reference evidence="4" key="6">
    <citation type="submission" date="2020-10" db="EMBL/GenBank/DDBJ databases">
        <title>Genome sequences of Pseudomonas isolates.</title>
        <authorList>
            <person name="Wessels L."/>
            <person name="Reich F."/>
            <person name="Hammerl J."/>
        </authorList>
    </citation>
    <scope>NUCLEOTIDE SEQUENCE</scope>
    <source>
        <strain evidence="4">20-MO00640-0</strain>
    </source>
</reference>
<evidence type="ECO:0000313" key="9">
    <source>
        <dbReference type="Proteomes" id="UP000185146"/>
    </source>
</evidence>
<dbReference type="GeneID" id="97170462"/>
<dbReference type="EMBL" id="RJAI01000080">
    <property type="protein sequence ID" value="RNF81494.1"/>
    <property type="molecule type" value="Genomic_DNA"/>
</dbReference>